<gene>
    <name evidence="3" type="primary">LOC124295410</name>
</gene>
<feature type="compositionally biased region" description="Polar residues" evidence="1">
    <location>
        <begin position="32"/>
        <end position="56"/>
    </location>
</feature>
<sequence>MVTARWSGKAQRGRRRGYRLARNNGTDDDSMVTMSTGSRVASSLSTVENTDSQVTEPRTEVEEGGGALPSCVIEKFKLKLAKRTKEIRSLRAINMHLQKALLVDHDKVEATITKVENSSVVGLTRRVAQGEDLPVGYVDENKHQIHIRFGLWIDRVDYDRLRLKLNIREYSFVGNLARLVFTDAVLRRPSVTGTVCNVTKYRMGSAVTARPALESKRLYAVYAMTRHWMRNCDYNEGQIDKVLAVVPYIMAKKICDLNRPCKGETRRRAVRSRIYVMESSEDTADEQPEDGGADGAKGDAAPYESSTRNAVSDAGNDVDGERGGPGGWTDGAAKGDTTTCDDVAARVVQPNHFSDQGEVGADGAEHFICC</sequence>
<name>A0ABM3GLZ9_NEOLC</name>
<evidence type="ECO:0000313" key="2">
    <source>
        <dbReference type="Proteomes" id="UP000829291"/>
    </source>
</evidence>
<protein>
    <submittedName>
        <fullName evidence="3">Uncharacterized protein LOC124295410</fullName>
    </submittedName>
</protein>
<reference evidence="3" key="1">
    <citation type="submission" date="2025-08" db="UniProtKB">
        <authorList>
            <consortium name="RefSeq"/>
        </authorList>
    </citation>
    <scope>IDENTIFICATION</scope>
    <source>
        <tissue evidence="3">Thorax and Abdomen</tissue>
    </source>
</reference>
<feature type="compositionally biased region" description="Acidic residues" evidence="1">
    <location>
        <begin position="279"/>
        <end position="292"/>
    </location>
</feature>
<evidence type="ECO:0000256" key="1">
    <source>
        <dbReference type="SAM" id="MobiDB-lite"/>
    </source>
</evidence>
<keyword evidence="2" id="KW-1185">Reference proteome</keyword>
<dbReference type="RefSeq" id="XP_046601297.1">
    <property type="nucleotide sequence ID" value="XM_046745341.1"/>
</dbReference>
<dbReference type="GeneID" id="124295410"/>
<feature type="region of interest" description="Disordered" evidence="1">
    <location>
        <begin position="277"/>
        <end position="335"/>
    </location>
</feature>
<accession>A0ABM3GLZ9</accession>
<evidence type="ECO:0000313" key="3">
    <source>
        <dbReference type="RefSeq" id="XP_046601297.1"/>
    </source>
</evidence>
<organism evidence="2 3">
    <name type="scientific">Neodiprion lecontei</name>
    <name type="common">Redheaded pine sawfly</name>
    <dbReference type="NCBI Taxonomy" id="441921"/>
    <lineage>
        <taxon>Eukaryota</taxon>
        <taxon>Metazoa</taxon>
        <taxon>Ecdysozoa</taxon>
        <taxon>Arthropoda</taxon>
        <taxon>Hexapoda</taxon>
        <taxon>Insecta</taxon>
        <taxon>Pterygota</taxon>
        <taxon>Neoptera</taxon>
        <taxon>Endopterygota</taxon>
        <taxon>Hymenoptera</taxon>
        <taxon>Tenthredinoidea</taxon>
        <taxon>Diprionidae</taxon>
        <taxon>Diprioninae</taxon>
        <taxon>Neodiprion</taxon>
    </lineage>
</organism>
<proteinExistence type="predicted"/>
<dbReference type="Proteomes" id="UP000829291">
    <property type="component" value="Chromosome 7"/>
</dbReference>
<feature type="region of interest" description="Disordered" evidence="1">
    <location>
        <begin position="1"/>
        <end position="65"/>
    </location>
</feature>